<dbReference type="InterPro" id="IPR004638">
    <property type="entry name" value="EmrB-like"/>
</dbReference>
<dbReference type="KEGG" id="emt:CPZ25_001050"/>
<feature type="transmembrane region" description="Helical" evidence="8">
    <location>
        <begin position="164"/>
        <end position="183"/>
    </location>
</feature>
<gene>
    <name evidence="10" type="ORF">CPZ25_001050</name>
</gene>
<evidence type="ECO:0000259" key="9">
    <source>
        <dbReference type="PROSITE" id="PS50850"/>
    </source>
</evidence>
<dbReference type="SUPFAM" id="SSF103473">
    <property type="entry name" value="MFS general substrate transporter"/>
    <property type="match status" value="1"/>
</dbReference>
<dbReference type="InterPro" id="IPR020846">
    <property type="entry name" value="MFS_dom"/>
</dbReference>
<organism evidence="10 11">
    <name type="scientific">Eubacterium maltosivorans</name>
    <dbReference type="NCBI Taxonomy" id="2041044"/>
    <lineage>
        <taxon>Bacteria</taxon>
        <taxon>Bacillati</taxon>
        <taxon>Bacillota</taxon>
        <taxon>Clostridia</taxon>
        <taxon>Eubacteriales</taxon>
        <taxon>Eubacteriaceae</taxon>
        <taxon>Eubacterium</taxon>
    </lineage>
</organism>
<accession>A0A4P9C3V3</accession>
<evidence type="ECO:0000256" key="2">
    <source>
        <dbReference type="ARBA" id="ARBA00008537"/>
    </source>
</evidence>
<dbReference type="CDD" id="cd17321">
    <property type="entry name" value="MFS_MMR_MDR_like"/>
    <property type="match status" value="1"/>
</dbReference>
<comment type="similarity">
    <text evidence="2">Belongs to the major facilitator superfamily. EmrB family.</text>
</comment>
<name>A0A4P9C3V3_EUBML</name>
<proteinExistence type="inferred from homology"/>
<dbReference type="InterPro" id="IPR011701">
    <property type="entry name" value="MFS"/>
</dbReference>
<dbReference type="GO" id="GO:0005886">
    <property type="term" value="C:plasma membrane"/>
    <property type="evidence" value="ECO:0007669"/>
    <property type="project" value="UniProtKB-SubCell"/>
</dbReference>
<feature type="transmembrane region" description="Helical" evidence="8">
    <location>
        <begin position="225"/>
        <end position="244"/>
    </location>
</feature>
<dbReference type="Gene3D" id="1.20.1720.10">
    <property type="entry name" value="Multidrug resistance protein D"/>
    <property type="match status" value="1"/>
</dbReference>
<dbReference type="PANTHER" id="PTHR42718:SF9">
    <property type="entry name" value="MAJOR FACILITATOR SUPERFAMILY MULTIDRUG TRANSPORTER MFSC"/>
    <property type="match status" value="1"/>
</dbReference>
<feature type="transmembrane region" description="Helical" evidence="8">
    <location>
        <begin position="294"/>
        <end position="316"/>
    </location>
</feature>
<evidence type="ECO:0000256" key="6">
    <source>
        <dbReference type="ARBA" id="ARBA00022989"/>
    </source>
</evidence>
<dbReference type="InterPro" id="IPR036259">
    <property type="entry name" value="MFS_trans_sf"/>
</dbReference>
<keyword evidence="6 8" id="KW-1133">Transmembrane helix</keyword>
<feature type="transmembrane region" description="Helical" evidence="8">
    <location>
        <begin position="265"/>
        <end position="288"/>
    </location>
</feature>
<dbReference type="PRINTS" id="PR01036">
    <property type="entry name" value="TCRTETB"/>
</dbReference>
<dbReference type="AlphaFoldDB" id="A0A4P9C3V3"/>
<dbReference type="GO" id="GO:0022857">
    <property type="term" value="F:transmembrane transporter activity"/>
    <property type="evidence" value="ECO:0007669"/>
    <property type="project" value="InterPro"/>
</dbReference>
<feature type="transmembrane region" description="Helical" evidence="8">
    <location>
        <begin position="390"/>
        <end position="414"/>
    </location>
</feature>
<feature type="transmembrane region" description="Helical" evidence="8">
    <location>
        <begin position="328"/>
        <end position="347"/>
    </location>
</feature>
<dbReference type="NCBIfam" id="TIGR00711">
    <property type="entry name" value="efflux_EmrB"/>
    <property type="match status" value="1"/>
</dbReference>
<dbReference type="Gene3D" id="1.20.1250.20">
    <property type="entry name" value="MFS general substrate transporter like domains"/>
    <property type="match status" value="1"/>
</dbReference>
<sequence>MNKNRTYSKWSILFTVLIMTFMVTLDGSIVNVALPVMSSELNASMGDIEWVASIYLVVTCATILIFGRLGDMIGKVRIFQIGVILFTIGSLLCSISGTLPLLIGARVVQGLGSAAALANNQGIITESFPPDERGKALGFVSTFVALGSMTGPTLGGMILTVLPWTYIFLINIPVGVLSFLIGLRTLPNKKPAKPGRLDAKGSVLLLLSILLLFGSFTLLQNGVSLPIIIGIIAGAVFLVLFIVVEKRMDDPLVPIGIFKNKMFSLNLFTMLTAFVAIGANNIIMPFYLQDARQFSPGMAGLLMTVIPLITAVMGPISGTMSDHIGSELPTMIGLIFTTIGLALMTMLGIDTTIAVIILFLAVIAVGSALFQSPNNSLVMGSVSRDELGLVGSLAGLVRNMGMSVGITAGTSLLYSRMSDMAGYRVTNYIPGHPDIFLYGLRSVYIMLAVVVFVGALLTIIRFVYARRQERKQAAQQEK</sequence>
<keyword evidence="4" id="KW-1003">Cell membrane</keyword>
<feature type="domain" description="Major facilitator superfamily (MFS) profile" evidence="9">
    <location>
        <begin position="12"/>
        <end position="466"/>
    </location>
</feature>
<feature type="transmembrane region" description="Helical" evidence="8">
    <location>
        <begin position="203"/>
        <end position="219"/>
    </location>
</feature>
<keyword evidence="3" id="KW-0813">Transport</keyword>
<feature type="transmembrane region" description="Helical" evidence="8">
    <location>
        <begin position="12"/>
        <end position="36"/>
    </location>
</feature>
<evidence type="ECO:0000256" key="7">
    <source>
        <dbReference type="ARBA" id="ARBA00023136"/>
    </source>
</evidence>
<dbReference type="Proteomes" id="UP000218387">
    <property type="component" value="Chromosome"/>
</dbReference>
<dbReference type="EMBL" id="CP029487">
    <property type="protein sequence ID" value="QCT69950.1"/>
    <property type="molecule type" value="Genomic_DNA"/>
</dbReference>
<dbReference type="RefSeq" id="WP_096919398.1">
    <property type="nucleotide sequence ID" value="NZ_CP029487.1"/>
</dbReference>
<feature type="transmembrane region" description="Helical" evidence="8">
    <location>
        <begin position="78"/>
        <end position="97"/>
    </location>
</feature>
<evidence type="ECO:0000256" key="5">
    <source>
        <dbReference type="ARBA" id="ARBA00022692"/>
    </source>
</evidence>
<dbReference type="PROSITE" id="PS50850">
    <property type="entry name" value="MFS"/>
    <property type="match status" value="1"/>
</dbReference>
<evidence type="ECO:0000256" key="1">
    <source>
        <dbReference type="ARBA" id="ARBA00004651"/>
    </source>
</evidence>
<feature type="transmembrane region" description="Helical" evidence="8">
    <location>
        <begin position="48"/>
        <end position="66"/>
    </location>
</feature>
<reference evidence="10 11" key="1">
    <citation type="submission" date="2018-05" db="EMBL/GenBank/DDBJ databases">
        <title>Genome comparison of Eubacterium sp.</title>
        <authorList>
            <person name="Feng Y."/>
            <person name="Sanchez-Andrea I."/>
            <person name="Stams A.J.M."/>
            <person name="De Vos W.M."/>
        </authorList>
    </citation>
    <scope>NUCLEOTIDE SEQUENCE [LARGE SCALE GENOMIC DNA]</scope>
    <source>
        <strain evidence="10 11">YI</strain>
    </source>
</reference>
<evidence type="ECO:0000313" key="10">
    <source>
        <dbReference type="EMBL" id="QCT69950.1"/>
    </source>
</evidence>
<feature type="transmembrane region" description="Helical" evidence="8">
    <location>
        <begin position="443"/>
        <end position="464"/>
    </location>
</feature>
<dbReference type="Pfam" id="PF07690">
    <property type="entry name" value="MFS_1"/>
    <property type="match status" value="1"/>
</dbReference>
<evidence type="ECO:0000256" key="4">
    <source>
        <dbReference type="ARBA" id="ARBA00022475"/>
    </source>
</evidence>
<protein>
    <submittedName>
        <fullName evidence="10">MFS transporter</fullName>
    </submittedName>
</protein>
<feature type="transmembrane region" description="Helical" evidence="8">
    <location>
        <begin position="353"/>
        <end position="370"/>
    </location>
</feature>
<evidence type="ECO:0000256" key="3">
    <source>
        <dbReference type="ARBA" id="ARBA00022448"/>
    </source>
</evidence>
<dbReference type="PANTHER" id="PTHR42718">
    <property type="entry name" value="MAJOR FACILITATOR SUPERFAMILY MULTIDRUG TRANSPORTER MFSC"/>
    <property type="match status" value="1"/>
</dbReference>
<evidence type="ECO:0000313" key="11">
    <source>
        <dbReference type="Proteomes" id="UP000218387"/>
    </source>
</evidence>
<comment type="subcellular location">
    <subcellularLocation>
        <location evidence="1">Cell membrane</location>
        <topology evidence="1">Multi-pass membrane protein</topology>
    </subcellularLocation>
</comment>
<evidence type="ECO:0000256" key="8">
    <source>
        <dbReference type="SAM" id="Phobius"/>
    </source>
</evidence>
<keyword evidence="7 8" id="KW-0472">Membrane</keyword>
<keyword evidence="11" id="KW-1185">Reference proteome</keyword>
<keyword evidence="5 8" id="KW-0812">Transmembrane</keyword>